<organism evidence="1 2">
    <name type="scientific">Anopheles arabiensis</name>
    <name type="common">Mosquito</name>
    <dbReference type="NCBI Taxonomy" id="7173"/>
    <lineage>
        <taxon>Eukaryota</taxon>
        <taxon>Metazoa</taxon>
        <taxon>Ecdysozoa</taxon>
        <taxon>Arthropoda</taxon>
        <taxon>Hexapoda</taxon>
        <taxon>Insecta</taxon>
        <taxon>Pterygota</taxon>
        <taxon>Neoptera</taxon>
        <taxon>Endopterygota</taxon>
        <taxon>Diptera</taxon>
        <taxon>Nematocera</taxon>
        <taxon>Culicoidea</taxon>
        <taxon>Culicidae</taxon>
        <taxon>Anophelinae</taxon>
        <taxon>Anopheles</taxon>
    </lineage>
</organism>
<proteinExistence type="predicted"/>
<sequence length="116" mass="13119">MPPVDGLGLIYCNIHTRIYHYAHTQPATRRNILAGFLTPACGRDANKLSVFVFWFDASSGHHQPPPYHARPALFINNLPSYIAGLRNICRHMVVYTTLGARTTIRVDCAPYQRIIK</sequence>
<evidence type="ECO:0000313" key="2">
    <source>
        <dbReference type="Proteomes" id="UP000075840"/>
    </source>
</evidence>
<dbReference type="EnsemblMetazoa" id="AARA015588-RA">
    <property type="protein sequence ID" value="AARA015588-PA"/>
    <property type="gene ID" value="AARA015588"/>
</dbReference>
<name>A0A182IHZ9_ANOAR</name>
<keyword evidence="2" id="KW-1185">Reference proteome</keyword>
<reference evidence="1" key="1">
    <citation type="submission" date="2022-08" db="UniProtKB">
        <authorList>
            <consortium name="EnsemblMetazoa"/>
        </authorList>
    </citation>
    <scope>IDENTIFICATION</scope>
    <source>
        <strain evidence="1">Dongola</strain>
    </source>
</reference>
<dbReference type="Proteomes" id="UP000075840">
    <property type="component" value="Unassembled WGS sequence"/>
</dbReference>
<dbReference type="AlphaFoldDB" id="A0A182IHZ9"/>
<dbReference type="VEuPathDB" id="VectorBase:AARA015588"/>
<dbReference type="EMBL" id="APCN01002105">
    <property type="status" value="NOT_ANNOTATED_CDS"/>
    <property type="molecule type" value="Genomic_DNA"/>
</dbReference>
<accession>A0A182IHZ9</accession>
<protein>
    <submittedName>
        <fullName evidence="1">Uncharacterized protein</fullName>
    </submittedName>
</protein>
<evidence type="ECO:0000313" key="1">
    <source>
        <dbReference type="EnsemblMetazoa" id="AARA015588-PA"/>
    </source>
</evidence>